<evidence type="ECO:0000313" key="2">
    <source>
        <dbReference type="EMBL" id="GFT17472.1"/>
    </source>
</evidence>
<evidence type="ECO:0000313" key="3">
    <source>
        <dbReference type="Proteomes" id="UP000887013"/>
    </source>
</evidence>
<organism evidence="2 3">
    <name type="scientific">Nephila pilipes</name>
    <name type="common">Giant wood spider</name>
    <name type="synonym">Nephila maculata</name>
    <dbReference type="NCBI Taxonomy" id="299642"/>
    <lineage>
        <taxon>Eukaryota</taxon>
        <taxon>Metazoa</taxon>
        <taxon>Ecdysozoa</taxon>
        <taxon>Arthropoda</taxon>
        <taxon>Chelicerata</taxon>
        <taxon>Arachnida</taxon>
        <taxon>Araneae</taxon>
        <taxon>Araneomorphae</taxon>
        <taxon>Entelegynae</taxon>
        <taxon>Araneoidea</taxon>
        <taxon>Nephilidae</taxon>
        <taxon>Nephila</taxon>
    </lineage>
</organism>
<reference evidence="2" key="1">
    <citation type="submission" date="2020-08" db="EMBL/GenBank/DDBJ databases">
        <title>Multicomponent nature underlies the extraordinary mechanical properties of spider dragline silk.</title>
        <authorList>
            <person name="Kono N."/>
            <person name="Nakamura H."/>
            <person name="Mori M."/>
            <person name="Yoshida Y."/>
            <person name="Ohtoshi R."/>
            <person name="Malay A.D."/>
            <person name="Moran D.A.P."/>
            <person name="Tomita M."/>
            <person name="Numata K."/>
            <person name="Arakawa K."/>
        </authorList>
    </citation>
    <scope>NUCLEOTIDE SEQUENCE</scope>
</reference>
<feature type="region of interest" description="Disordered" evidence="1">
    <location>
        <begin position="57"/>
        <end position="81"/>
    </location>
</feature>
<gene>
    <name evidence="2" type="ORF">NPIL_270281</name>
</gene>
<protein>
    <submittedName>
        <fullName evidence="2">Uncharacterized protein</fullName>
    </submittedName>
</protein>
<dbReference type="AlphaFoldDB" id="A0A8X6TKF9"/>
<dbReference type="EMBL" id="BMAW01010133">
    <property type="protein sequence ID" value="GFT17472.1"/>
    <property type="molecule type" value="Genomic_DNA"/>
</dbReference>
<keyword evidence="3" id="KW-1185">Reference proteome</keyword>
<proteinExistence type="predicted"/>
<evidence type="ECO:0000256" key="1">
    <source>
        <dbReference type="SAM" id="MobiDB-lite"/>
    </source>
</evidence>
<sequence length="104" mass="11610">MPLAPASSPKPHQIAQLLVNQTEQYFSVLLCDGWEPKISYNFFPYTMTGTEMDFNSKMDYSSDTSSRVSSPAPGSPVYSPCNRRRNLANTISLPEFDIENLPAT</sequence>
<name>A0A8X6TKF9_NEPPI</name>
<accession>A0A8X6TKF9</accession>
<dbReference type="Proteomes" id="UP000887013">
    <property type="component" value="Unassembled WGS sequence"/>
</dbReference>
<feature type="compositionally biased region" description="Low complexity" evidence="1">
    <location>
        <begin position="61"/>
        <end position="70"/>
    </location>
</feature>
<comment type="caution">
    <text evidence="2">The sequence shown here is derived from an EMBL/GenBank/DDBJ whole genome shotgun (WGS) entry which is preliminary data.</text>
</comment>